<feature type="domain" description="RFX-type winged-helix" evidence="3">
    <location>
        <begin position="100"/>
        <end position="175"/>
    </location>
</feature>
<dbReference type="InterPro" id="IPR036388">
    <property type="entry name" value="WH-like_DNA-bd_sf"/>
</dbReference>
<evidence type="ECO:0000256" key="2">
    <source>
        <dbReference type="SAM" id="MobiDB-lite"/>
    </source>
</evidence>
<dbReference type="InterPro" id="IPR036390">
    <property type="entry name" value="WH_DNA-bd_sf"/>
</dbReference>
<evidence type="ECO:0000313" key="5">
    <source>
        <dbReference type="Proteomes" id="UP000077315"/>
    </source>
</evidence>
<dbReference type="AlphaFoldDB" id="A0A167MNN0"/>
<feature type="compositionally biased region" description="Low complexity" evidence="2">
    <location>
        <begin position="49"/>
        <end position="68"/>
    </location>
</feature>
<evidence type="ECO:0000259" key="3">
    <source>
        <dbReference type="PROSITE" id="PS51526"/>
    </source>
</evidence>
<gene>
    <name evidence="4" type="ORF">PHYBLDRAFT_168735</name>
</gene>
<feature type="compositionally biased region" description="Polar residues" evidence="2">
    <location>
        <begin position="26"/>
        <end position="39"/>
    </location>
</feature>
<evidence type="ECO:0000313" key="4">
    <source>
        <dbReference type="EMBL" id="OAD73379.1"/>
    </source>
</evidence>
<reference evidence="5" key="1">
    <citation type="submission" date="2015-06" db="EMBL/GenBank/DDBJ databases">
        <title>Expansion of signal transduction pathways in fungi by whole-genome duplication.</title>
        <authorList>
            <consortium name="DOE Joint Genome Institute"/>
            <person name="Corrochano L.M."/>
            <person name="Kuo A."/>
            <person name="Marcet-Houben M."/>
            <person name="Polaino S."/>
            <person name="Salamov A."/>
            <person name="Villalobos J.M."/>
            <person name="Alvarez M.I."/>
            <person name="Avalos J."/>
            <person name="Benito E.P."/>
            <person name="Benoit I."/>
            <person name="Burger G."/>
            <person name="Camino L.P."/>
            <person name="Canovas D."/>
            <person name="Cerda-Olmedo E."/>
            <person name="Cheng J.-F."/>
            <person name="Dominguez A."/>
            <person name="Elias M."/>
            <person name="Eslava A.P."/>
            <person name="Glaser F."/>
            <person name="Grimwood J."/>
            <person name="Gutierrez G."/>
            <person name="Heitman J."/>
            <person name="Henrissat B."/>
            <person name="Iturriaga E.A."/>
            <person name="Lang B.F."/>
            <person name="Lavin J.L."/>
            <person name="Lee S."/>
            <person name="Li W."/>
            <person name="Lindquist E."/>
            <person name="Lopez-Garcia S."/>
            <person name="Luque E.M."/>
            <person name="Marcos A.T."/>
            <person name="Martin J."/>
            <person name="McCluskey K."/>
            <person name="Medina H.R."/>
            <person name="Miralles-Duran A."/>
            <person name="Miyazaki A."/>
            <person name="Munoz-Torres E."/>
            <person name="Oguiza J.A."/>
            <person name="Ohm R."/>
            <person name="Olmedo M."/>
            <person name="Orejas M."/>
            <person name="Ortiz-Castellanos L."/>
            <person name="Pisabarro A.G."/>
            <person name="Rodriguez-Romero J."/>
            <person name="Ruiz-Herrera J."/>
            <person name="Ruiz-Vazquez R."/>
            <person name="Sanz C."/>
            <person name="Schackwitz W."/>
            <person name="Schmutz J."/>
            <person name="Shahriari M."/>
            <person name="Shelest E."/>
            <person name="Silva-Franco F."/>
            <person name="Soanes D."/>
            <person name="Syed K."/>
            <person name="Tagua V.G."/>
            <person name="Talbot N.J."/>
            <person name="Thon M."/>
            <person name="De vries R.P."/>
            <person name="Wiebenga A."/>
            <person name="Yadav J.S."/>
            <person name="Braun E.L."/>
            <person name="Baker S."/>
            <person name="Garre V."/>
            <person name="Horwitz B."/>
            <person name="Torres-Martinez S."/>
            <person name="Idnurm A."/>
            <person name="Herrera-Estrella A."/>
            <person name="Gabaldon T."/>
            <person name="Grigoriev I.V."/>
        </authorList>
    </citation>
    <scope>NUCLEOTIDE SEQUENCE [LARGE SCALE GENOMIC DNA]</scope>
    <source>
        <strain evidence="5">NRRL 1555(-)</strain>
    </source>
</reference>
<dbReference type="RefSeq" id="XP_018291419.1">
    <property type="nucleotide sequence ID" value="XM_018435928.1"/>
</dbReference>
<dbReference type="PROSITE" id="PS51526">
    <property type="entry name" value="RFX_DBD"/>
    <property type="match status" value="1"/>
</dbReference>
<dbReference type="Proteomes" id="UP000077315">
    <property type="component" value="Unassembled WGS sequence"/>
</dbReference>
<keyword evidence="5" id="KW-1185">Reference proteome</keyword>
<dbReference type="Pfam" id="PF25340">
    <property type="entry name" value="BCD_RFX"/>
    <property type="match status" value="1"/>
</dbReference>
<name>A0A167MNN0_PHYB8</name>
<feature type="region of interest" description="Disordered" evidence="2">
    <location>
        <begin position="179"/>
        <end position="221"/>
    </location>
</feature>
<accession>A0A167MNN0</accession>
<dbReference type="InterPro" id="IPR003150">
    <property type="entry name" value="DNA-bd_RFX"/>
</dbReference>
<dbReference type="FunFam" id="1.10.10.10:FF:000422">
    <property type="entry name" value="DNA-binding protein RFX7"/>
    <property type="match status" value="1"/>
</dbReference>
<dbReference type="FunCoup" id="A0A167MNN0">
    <property type="interactions" value="411"/>
</dbReference>
<dbReference type="InterPro" id="IPR039779">
    <property type="entry name" value="RFX-like"/>
</dbReference>
<dbReference type="STRING" id="763407.A0A167MNN0"/>
<dbReference type="InParanoid" id="A0A167MNN0"/>
<sequence>MPRTKNKSKSSRPRAEQIVSGDDNGQDQFENTPKTSSMSRVDGTEESDQQSISRSRQQSVSDISSIEGISEDNREIREGSLQAETELGLSATDRATSDRVTKWVKSNYEYEHEHNVPRSGMYDHYKNQCDSQGIEPVNSATFGKLIRTVFPGIKTRRLGTRGQSKYHYCNIRLRTDRHTASDFTEGPSNLTEGPSNLTEGPSDSLGQEDAGNPEDNGSQLVPVAETPDFESFDEPMSNITLPSMDEASLLDNIPESSQNVRKSSTLPSMDEASLLDNIPESSQNVRKSSTLPSTSTQTAGTRSTIPSKRTYKGKTRHQIFYQLSTSNLSSISTDFSVDLPHFSVPDLQHSQQQEGQDQPASFTKLYEDHCRELLGIVLSGKSLQIDACIVLFYQNMADDHFQMVKKVPEIWDAIWRWDSILYDTIIVQAFPTIDAPLSQKVRRSLLRFSRNVVDELDVYLKGFPQKLYQKKYEVAYIFAAKLQRHLSINEMAQTATAVLKDAGHIRQMKIDWQDMDIRSVTDQGLWICDCKSTFIEQILQSDIPQLLISGAKLDAWMKWIDKLMEMYMSRFSVRQAIDCEHYIIQAKQLVMKWTFYTSLVLRDLSLRNARSLAIFRIICVFFDDFVLYLLEERIAQMNLALVQSGRAIIEANARVNSLQGFTDPTEIFYNHQQDYNPQARGSQPPSTHNGKKQEKKTLFLYQVLVKDHRNSLFDILLFFESYDLVMNNQEEVP</sequence>
<dbReference type="PANTHER" id="PTHR12619:SF5">
    <property type="entry name" value="TRANSCRIPTION FACTOR RFX4"/>
    <property type="match status" value="1"/>
</dbReference>
<dbReference type="EMBL" id="KV440981">
    <property type="protein sequence ID" value="OAD73379.1"/>
    <property type="molecule type" value="Genomic_DNA"/>
</dbReference>
<dbReference type="GO" id="GO:0000981">
    <property type="term" value="F:DNA-binding transcription factor activity, RNA polymerase II-specific"/>
    <property type="evidence" value="ECO:0007669"/>
    <property type="project" value="TreeGrafter"/>
</dbReference>
<evidence type="ECO:0000256" key="1">
    <source>
        <dbReference type="ARBA" id="ARBA00023125"/>
    </source>
</evidence>
<feature type="compositionally biased region" description="Basic residues" evidence="2">
    <location>
        <begin position="1"/>
        <end position="12"/>
    </location>
</feature>
<feature type="compositionally biased region" description="Polar residues" evidence="2">
    <location>
        <begin position="279"/>
        <end position="307"/>
    </location>
</feature>
<proteinExistence type="predicted"/>
<feature type="region of interest" description="Disordered" evidence="2">
    <location>
        <begin position="1"/>
        <end position="75"/>
    </location>
</feature>
<feature type="region of interest" description="Disordered" evidence="2">
    <location>
        <begin position="275"/>
        <end position="309"/>
    </location>
</feature>
<organism evidence="4 5">
    <name type="scientific">Phycomyces blakesleeanus (strain ATCC 8743b / DSM 1359 / FGSC 10004 / NBRC 33097 / NRRL 1555)</name>
    <dbReference type="NCBI Taxonomy" id="763407"/>
    <lineage>
        <taxon>Eukaryota</taxon>
        <taxon>Fungi</taxon>
        <taxon>Fungi incertae sedis</taxon>
        <taxon>Mucoromycota</taxon>
        <taxon>Mucoromycotina</taxon>
        <taxon>Mucoromycetes</taxon>
        <taxon>Mucorales</taxon>
        <taxon>Phycomycetaceae</taxon>
        <taxon>Phycomyces</taxon>
    </lineage>
</organism>
<dbReference type="InterPro" id="IPR057321">
    <property type="entry name" value="RFX1-4/6/8-like_BCD"/>
</dbReference>
<keyword evidence="1 4" id="KW-0238">DNA-binding</keyword>
<dbReference type="GO" id="GO:0000978">
    <property type="term" value="F:RNA polymerase II cis-regulatory region sequence-specific DNA binding"/>
    <property type="evidence" value="ECO:0007669"/>
    <property type="project" value="TreeGrafter"/>
</dbReference>
<feature type="compositionally biased region" description="Polar residues" evidence="2">
    <location>
        <begin position="186"/>
        <end position="205"/>
    </location>
</feature>
<dbReference type="PANTHER" id="PTHR12619">
    <property type="entry name" value="RFX TRANSCRIPTION FACTOR FAMILY"/>
    <property type="match status" value="1"/>
</dbReference>
<dbReference type="Pfam" id="PF02257">
    <property type="entry name" value="RFX_DNA_binding"/>
    <property type="match status" value="1"/>
</dbReference>
<dbReference type="VEuPathDB" id="FungiDB:PHYBLDRAFT_168735"/>
<dbReference type="Gene3D" id="1.10.10.10">
    <property type="entry name" value="Winged helix-like DNA-binding domain superfamily/Winged helix DNA-binding domain"/>
    <property type="match status" value="1"/>
</dbReference>
<dbReference type="SUPFAM" id="SSF46785">
    <property type="entry name" value="Winged helix' DNA-binding domain"/>
    <property type="match status" value="1"/>
</dbReference>
<dbReference type="OrthoDB" id="10056949at2759"/>
<dbReference type="GeneID" id="28996834"/>
<protein>
    <submittedName>
        <fullName evidence="4">DNA-binding RFX transcription factor</fullName>
    </submittedName>
</protein>